<evidence type="ECO:0000313" key="2">
    <source>
        <dbReference type="Proteomes" id="UP000295729"/>
    </source>
</evidence>
<dbReference type="RefSeq" id="WP_133563096.1">
    <property type="nucleotide sequence ID" value="NZ_SNZA01000004.1"/>
</dbReference>
<evidence type="ECO:0000313" key="1">
    <source>
        <dbReference type="EMBL" id="TDR12412.1"/>
    </source>
</evidence>
<dbReference type="Proteomes" id="UP000295729">
    <property type="component" value="Unassembled WGS sequence"/>
</dbReference>
<proteinExistence type="predicted"/>
<organism evidence="1 2">
    <name type="scientific">Marinomonas communis</name>
    <dbReference type="NCBI Taxonomy" id="28254"/>
    <lineage>
        <taxon>Bacteria</taxon>
        <taxon>Pseudomonadati</taxon>
        <taxon>Pseudomonadota</taxon>
        <taxon>Gammaproteobacteria</taxon>
        <taxon>Oceanospirillales</taxon>
        <taxon>Oceanospirillaceae</taxon>
        <taxon>Marinomonas</taxon>
    </lineage>
</organism>
<keyword evidence="2" id="KW-1185">Reference proteome</keyword>
<protein>
    <submittedName>
        <fullName evidence="1">Uncharacterized protein</fullName>
    </submittedName>
</protein>
<name>A0A4R6X0Q5_9GAMM</name>
<reference evidence="1 2" key="1">
    <citation type="submission" date="2019-03" db="EMBL/GenBank/DDBJ databases">
        <title>Genomic Encyclopedia of Type Strains, Phase IV (KMG-IV): sequencing the most valuable type-strain genomes for metagenomic binning, comparative biology and taxonomic classification.</title>
        <authorList>
            <person name="Goeker M."/>
        </authorList>
    </citation>
    <scope>NUCLEOTIDE SEQUENCE [LARGE SCALE GENOMIC DNA]</scope>
    <source>
        <strain evidence="1 2">DSM 5604</strain>
    </source>
</reference>
<dbReference type="OrthoDB" id="6105458at2"/>
<gene>
    <name evidence="1" type="ORF">C8D85_2446</name>
</gene>
<comment type="caution">
    <text evidence="1">The sequence shown here is derived from an EMBL/GenBank/DDBJ whole genome shotgun (WGS) entry which is preliminary data.</text>
</comment>
<sequence>MEQQGIMVFEKGLDEFLSDLKLRLTRSESVHVTSQSMPQCLQSLKVIDESQRECYLRLVVIGCSDSMLLARLSWLDDSGKDHVCCYLNGQFEAVRRKANGLWVREKLTPEEVCLQKWGALRSPI</sequence>
<dbReference type="AlphaFoldDB" id="A0A4R6X0Q5"/>
<accession>A0A4R6X0Q5</accession>
<dbReference type="EMBL" id="SNZA01000004">
    <property type="protein sequence ID" value="TDR12412.1"/>
    <property type="molecule type" value="Genomic_DNA"/>
</dbReference>